<reference evidence="3" key="1">
    <citation type="submission" date="2021-02" db="EMBL/GenBank/DDBJ databases">
        <authorList>
            <person name="Nowell W R."/>
        </authorList>
    </citation>
    <scope>NUCLEOTIDE SEQUENCE</scope>
</reference>
<dbReference type="SUPFAM" id="SSF54695">
    <property type="entry name" value="POZ domain"/>
    <property type="match status" value="1"/>
</dbReference>
<dbReference type="Proteomes" id="UP000663866">
    <property type="component" value="Unassembled WGS sequence"/>
</dbReference>
<feature type="coiled-coil region" evidence="1">
    <location>
        <begin position="201"/>
        <end position="235"/>
    </location>
</feature>
<dbReference type="PROSITE" id="PS50097">
    <property type="entry name" value="BTB"/>
    <property type="match status" value="1"/>
</dbReference>
<protein>
    <recommendedName>
        <fullName evidence="2">BTB domain-containing protein</fullName>
    </recommendedName>
</protein>
<accession>A0A819JP58</accession>
<keyword evidence="1" id="KW-0175">Coiled coil</keyword>
<feature type="domain" description="BTB" evidence="2">
    <location>
        <begin position="18"/>
        <end position="106"/>
    </location>
</feature>
<dbReference type="AlphaFoldDB" id="A0A819JP58"/>
<sequence>MDDEEQVIDSFSTADDISDVTLIVEDKKIFAHKSILGKNLISSFNQIGKKGIFLFLAKISPVFNRMLYSNGFRESQTNEIIFPGKQYAHIIELLKCIYPNILKPIDNSNAIYLLPLCDEYSIFILKKNIERYFISSINLMSYKYGDNLTRLFDLLSLAQLYRLSKLEEHICEQLTDHFDVERWNKIDLAIELRCHLFELFAKKQQIKFKEKQNKLNQLEDTCLKQKFEIQRLKSQLEVQQQQ</sequence>
<evidence type="ECO:0000313" key="3">
    <source>
        <dbReference type="EMBL" id="CAF3930747.1"/>
    </source>
</evidence>
<dbReference type="PANTHER" id="PTHR22744">
    <property type="entry name" value="HELIX LOOP HELIX PROTEIN 21-RELATED"/>
    <property type="match status" value="1"/>
</dbReference>
<comment type="caution">
    <text evidence="3">The sequence shown here is derived from an EMBL/GenBank/DDBJ whole genome shotgun (WGS) entry which is preliminary data.</text>
</comment>
<dbReference type="CDD" id="cd18186">
    <property type="entry name" value="BTB_POZ_ZBTB_KLHL-like"/>
    <property type="match status" value="1"/>
</dbReference>
<dbReference type="SMART" id="SM00225">
    <property type="entry name" value="BTB"/>
    <property type="match status" value="1"/>
</dbReference>
<evidence type="ECO:0000256" key="1">
    <source>
        <dbReference type="SAM" id="Coils"/>
    </source>
</evidence>
<gene>
    <name evidence="3" type="ORF">OVN521_LOCUS11114</name>
</gene>
<keyword evidence="4" id="KW-1185">Reference proteome</keyword>
<evidence type="ECO:0000259" key="2">
    <source>
        <dbReference type="PROSITE" id="PS50097"/>
    </source>
</evidence>
<dbReference type="Gene3D" id="3.30.710.10">
    <property type="entry name" value="Potassium Channel Kv1.1, Chain A"/>
    <property type="match status" value="1"/>
</dbReference>
<dbReference type="PANTHER" id="PTHR22744:SF17">
    <property type="entry name" value="BTB DOMAIN-CONTAINING PROTEIN"/>
    <property type="match status" value="1"/>
</dbReference>
<dbReference type="InterPro" id="IPR000210">
    <property type="entry name" value="BTB/POZ_dom"/>
</dbReference>
<organism evidence="3 4">
    <name type="scientific">Rotaria magnacalcarata</name>
    <dbReference type="NCBI Taxonomy" id="392030"/>
    <lineage>
        <taxon>Eukaryota</taxon>
        <taxon>Metazoa</taxon>
        <taxon>Spiralia</taxon>
        <taxon>Gnathifera</taxon>
        <taxon>Rotifera</taxon>
        <taxon>Eurotatoria</taxon>
        <taxon>Bdelloidea</taxon>
        <taxon>Philodinida</taxon>
        <taxon>Philodinidae</taxon>
        <taxon>Rotaria</taxon>
    </lineage>
</organism>
<evidence type="ECO:0000313" key="4">
    <source>
        <dbReference type="Proteomes" id="UP000663866"/>
    </source>
</evidence>
<dbReference type="InterPro" id="IPR011333">
    <property type="entry name" value="SKP1/BTB/POZ_sf"/>
</dbReference>
<dbReference type="EMBL" id="CAJOBG010001455">
    <property type="protein sequence ID" value="CAF3930747.1"/>
    <property type="molecule type" value="Genomic_DNA"/>
</dbReference>
<dbReference type="Pfam" id="PF00651">
    <property type="entry name" value="BTB"/>
    <property type="match status" value="1"/>
</dbReference>
<proteinExistence type="predicted"/>
<name>A0A819JP58_9BILA</name>